<reference evidence="5" key="2">
    <citation type="submission" date="2025-09" db="UniProtKB">
        <authorList>
            <consortium name="Ensembl"/>
        </authorList>
    </citation>
    <scope>IDENTIFICATION</scope>
</reference>
<dbReference type="STRING" id="1676925.ENSPKIP00000001478"/>
<feature type="compositionally biased region" description="Pro residues" evidence="3">
    <location>
        <begin position="261"/>
        <end position="270"/>
    </location>
</feature>
<evidence type="ECO:0000256" key="2">
    <source>
        <dbReference type="ARBA" id="ARBA00023157"/>
    </source>
</evidence>
<protein>
    <submittedName>
        <fullName evidence="5">Collagen and calcium-binding EGF domain-containing protein 1-like</fullName>
    </submittedName>
</protein>
<evidence type="ECO:0000313" key="5">
    <source>
        <dbReference type="Ensembl" id="ENSPKIP00000001478.1"/>
    </source>
</evidence>
<dbReference type="InterPro" id="IPR018097">
    <property type="entry name" value="EGF_Ca-bd_CS"/>
</dbReference>
<feature type="region of interest" description="Disordered" evidence="3">
    <location>
        <begin position="376"/>
        <end position="403"/>
    </location>
</feature>
<dbReference type="InterPro" id="IPR001881">
    <property type="entry name" value="EGF-like_Ca-bd_dom"/>
</dbReference>
<dbReference type="SMART" id="SM00181">
    <property type="entry name" value="EGF"/>
    <property type="match status" value="2"/>
</dbReference>
<dbReference type="Pfam" id="PF07645">
    <property type="entry name" value="EGF_CA"/>
    <property type="match status" value="1"/>
</dbReference>
<dbReference type="Gene3D" id="2.10.25.10">
    <property type="entry name" value="Laminin"/>
    <property type="match status" value="2"/>
</dbReference>
<dbReference type="SUPFAM" id="SSF57196">
    <property type="entry name" value="EGF/Laminin"/>
    <property type="match status" value="2"/>
</dbReference>
<sequence>MTSQIEDLAKMMDRRFYAALVLLVFYCVFLSDSEASSLKTRADLNHAGETEDCPENKIVTVEYTCMKAGGEKGTCLRRKCCEGHRFVMGQCIPESVDVCEGSPCEQQCTDNFGRVVCTCYPGFRFDRERHRRHQHPYCLDVDECEESNGTVCEQDCTNTPGSFLCGCRHGYSLAPDLHTCVASKSLSSSGKSDTLMSSESCSVTCQDFISMRNSLLQIKLRLGSTPPSGQIPSPDLANRSDKPSHGWMGKGPDALNLPGSPGAPGPPGVPGPQGEHGEKGEPGSRGPAGPQGPRGDMGPMGPEPDLSHIKRGRRGPVGPPGAPGKDGQKGERGYPGPIGLAGPPGSFDFLLLMMADIRNDIIELQEQVFGRKRDITFESPPHSSGETSFGDWGSGGEDFPLDT</sequence>
<dbReference type="AlphaFoldDB" id="A0A3B3Q5P5"/>
<reference evidence="5" key="1">
    <citation type="submission" date="2025-08" db="UniProtKB">
        <authorList>
            <consortium name="Ensembl"/>
        </authorList>
    </citation>
    <scope>IDENTIFICATION</scope>
</reference>
<dbReference type="Pfam" id="PF01391">
    <property type="entry name" value="Collagen"/>
    <property type="match status" value="1"/>
</dbReference>
<name>A0A3B3Q5P5_9TELE</name>
<dbReference type="Ensembl" id="ENSPKIT00000025398.1">
    <property type="protein sequence ID" value="ENSPKIP00000001478.1"/>
    <property type="gene ID" value="ENSPKIG00000019761.1"/>
</dbReference>
<dbReference type="PANTHER" id="PTHR24637">
    <property type="entry name" value="COLLAGEN"/>
    <property type="match status" value="1"/>
</dbReference>
<organism evidence="5 6">
    <name type="scientific">Paramormyrops kingsleyae</name>
    <dbReference type="NCBI Taxonomy" id="1676925"/>
    <lineage>
        <taxon>Eukaryota</taxon>
        <taxon>Metazoa</taxon>
        <taxon>Chordata</taxon>
        <taxon>Craniata</taxon>
        <taxon>Vertebrata</taxon>
        <taxon>Euteleostomi</taxon>
        <taxon>Actinopterygii</taxon>
        <taxon>Neopterygii</taxon>
        <taxon>Teleostei</taxon>
        <taxon>Osteoglossocephala</taxon>
        <taxon>Osteoglossomorpha</taxon>
        <taxon>Osteoglossiformes</taxon>
        <taxon>Mormyridae</taxon>
        <taxon>Paramormyrops</taxon>
    </lineage>
</organism>
<dbReference type="InterPro" id="IPR008160">
    <property type="entry name" value="Collagen"/>
</dbReference>
<keyword evidence="6" id="KW-1185">Reference proteome</keyword>
<dbReference type="KEGG" id="pki:111847973"/>
<dbReference type="PROSITE" id="PS01187">
    <property type="entry name" value="EGF_CA"/>
    <property type="match status" value="1"/>
</dbReference>
<keyword evidence="2" id="KW-1015">Disulfide bond</keyword>
<dbReference type="InterPro" id="IPR000742">
    <property type="entry name" value="EGF"/>
</dbReference>
<dbReference type="GO" id="GO:0005509">
    <property type="term" value="F:calcium ion binding"/>
    <property type="evidence" value="ECO:0007669"/>
    <property type="project" value="InterPro"/>
</dbReference>
<keyword evidence="1" id="KW-0245">EGF-like domain</keyword>
<feature type="domain" description="EGF-like" evidence="4">
    <location>
        <begin position="165"/>
        <end position="180"/>
    </location>
</feature>
<dbReference type="RefSeq" id="XP_023675391.1">
    <property type="nucleotide sequence ID" value="XM_023819623.2"/>
</dbReference>
<evidence type="ECO:0000313" key="6">
    <source>
        <dbReference type="Proteomes" id="UP000261540"/>
    </source>
</evidence>
<dbReference type="RefSeq" id="XP_023675390.1">
    <property type="nucleotide sequence ID" value="XM_023819622.2"/>
</dbReference>
<dbReference type="InterPro" id="IPR049883">
    <property type="entry name" value="NOTCH1_EGF-like"/>
</dbReference>
<proteinExistence type="predicted"/>
<dbReference type="PROSITE" id="PS01186">
    <property type="entry name" value="EGF_2"/>
    <property type="match status" value="1"/>
</dbReference>
<dbReference type="PANTHER" id="PTHR24637:SF396">
    <property type="entry name" value="COLLAGEN AND CALCIUM BINDING EGF DOMAINS 1"/>
    <property type="match status" value="1"/>
</dbReference>
<evidence type="ECO:0000256" key="1">
    <source>
        <dbReference type="ARBA" id="ARBA00022536"/>
    </source>
</evidence>
<dbReference type="GeneTree" id="ENSGT00390000014907"/>
<dbReference type="GeneID" id="111847973"/>
<feature type="region of interest" description="Disordered" evidence="3">
    <location>
        <begin position="223"/>
        <end position="340"/>
    </location>
</feature>
<dbReference type="SMART" id="SM00179">
    <property type="entry name" value="EGF_CA"/>
    <property type="match status" value="2"/>
</dbReference>
<accession>A0A3B3Q5P5</accession>
<evidence type="ECO:0000259" key="4">
    <source>
        <dbReference type="PROSITE" id="PS01186"/>
    </source>
</evidence>
<evidence type="ECO:0000256" key="3">
    <source>
        <dbReference type="SAM" id="MobiDB-lite"/>
    </source>
</evidence>
<dbReference type="Proteomes" id="UP000261540">
    <property type="component" value="Unplaced"/>
</dbReference>
<dbReference type="OrthoDB" id="9946071at2759"/>